<accession>A0A1H8UUZ5</accession>
<dbReference type="AlphaFoldDB" id="A0A1H8UUZ5"/>
<feature type="domain" description="AB hydrolase-1" evidence="1">
    <location>
        <begin position="59"/>
        <end position="291"/>
    </location>
</feature>
<dbReference type="RefSeq" id="WP_245729507.1">
    <property type="nucleotide sequence ID" value="NZ_FODS01000022.1"/>
</dbReference>
<dbReference type="InterPro" id="IPR000073">
    <property type="entry name" value="AB_hydrolase_1"/>
</dbReference>
<dbReference type="EMBL" id="FODS01000022">
    <property type="protein sequence ID" value="SEP06813.1"/>
    <property type="molecule type" value="Genomic_DNA"/>
</dbReference>
<organism evidence="2 3">
    <name type="scientific">Salinihabitans flavidus</name>
    <dbReference type="NCBI Taxonomy" id="569882"/>
    <lineage>
        <taxon>Bacteria</taxon>
        <taxon>Pseudomonadati</taxon>
        <taxon>Pseudomonadota</taxon>
        <taxon>Alphaproteobacteria</taxon>
        <taxon>Rhodobacterales</taxon>
        <taxon>Roseobacteraceae</taxon>
        <taxon>Salinihabitans</taxon>
    </lineage>
</organism>
<evidence type="ECO:0000259" key="1">
    <source>
        <dbReference type="Pfam" id="PF00561"/>
    </source>
</evidence>
<reference evidence="2 3" key="1">
    <citation type="submission" date="2016-10" db="EMBL/GenBank/DDBJ databases">
        <authorList>
            <person name="de Groot N.N."/>
        </authorList>
    </citation>
    <scope>NUCLEOTIDE SEQUENCE [LARGE SCALE GENOMIC DNA]</scope>
    <source>
        <strain evidence="2 3">DSM 27842</strain>
    </source>
</reference>
<dbReference type="GO" id="GO:0016020">
    <property type="term" value="C:membrane"/>
    <property type="evidence" value="ECO:0007669"/>
    <property type="project" value="TreeGrafter"/>
</dbReference>
<dbReference type="SUPFAM" id="SSF53474">
    <property type="entry name" value="alpha/beta-Hydrolases"/>
    <property type="match status" value="1"/>
</dbReference>
<gene>
    <name evidence="2" type="ORF">SAMN04490248_12243</name>
</gene>
<dbReference type="PRINTS" id="PR00111">
    <property type="entry name" value="ABHYDROLASE"/>
</dbReference>
<name>A0A1H8UUZ5_9RHOB</name>
<dbReference type="InterPro" id="IPR029058">
    <property type="entry name" value="AB_hydrolase_fold"/>
</dbReference>
<dbReference type="Gene3D" id="3.40.50.1820">
    <property type="entry name" value="alpha/beta hydrolase"/>
    <property type="match status" value="1"/>
</dbReference>
<dbReference type="PANTHER" id="PTHR43798:SF33">
    <property type="entry name" value="HYDROLASE, PUTATIVE (AFU_ORTHOLOGUE AFUA_2G14860)-RELATED"/>
    <property type="match status" value="1"/>
</dbReference>
<dbReference type="STRING" id="569882.SAMN04490248_12243"/>
<dbReference type="InterPro" id="IPR000639">
    <property type="entry name" value="Epox_hydrolase-like"/>
</dbReference>
<evidence type="ECO:0000313" key="2">
    <source>
        <dbReference type="EMBL" id="SEP06813.1"/>
    </source>
</evidence>
<proteinExistence type="predicted"/>
<sequence>MNWALALAVAALAAPYGIEALRRPMDATARKGADGSLAHLRQGVTHYRWDGPENGPVAVCIHGLTTPRYTYDGLIPHLADMGFRVLSYDLYGRGFSDRPFGRQDADFFCRQPEELLRDQEIDGSVTLIGNSMGSAISTAFAARHPDRVRQVVLLVPAGMGHELGMVAKIAQRVPGIGDWLIQALYPRTLRKGSAAERDTPGTVPGIADRQVAELRYRGLLRSVTASLRGMLSPTQDAEHRAVHAAGVPVIAVWGARDSVIPITCKGRLESANPDAEQVVIDDAGHGLVYTHTQDLVERITPVLKKG</sequence>
<evidence type="ECO:0000313" key="3">
    <source>
        <dbReference type="Proteomes" id="UP000198893"/>
    </source>
</evidence>
<dbReference type="PRINTS" id="PR00412">
    <property type="entry name" value="EPOXHYDRLASE"/>
</dbReference>
<dbReference type="GO" id="GO:0003824">
    <property type="term" value="F:catalytic activity"/>
    <property type="evidence" value="ECO:0007669"/>
    <property type="project" value="InterPro"/>
</dbReference>
<keyword evidence="3" id="KW-1185">Reference proteome</keyword>
<dbReference type="PANTHER" id="PTHR43798">
    <property type="entry name" value="MONOACYLGLYCEROL LIPASE"/>
    <property type="match status" value="1"/>
</dbReference>
<dbReference type="Pfam" id="PF00561">
    <property type="entry name" value="Abhydrolase_1"/>
    <property type="match status" value="1"/>
</dbReference>
<dbReference type="InterPro" id="IPR050266">
    <property type="entry name" value="AB_hydrolase_sf"/>
</dbReference>
<dbReference type="Proteomes" id="UP000198893">
    <property type="component" value="Unassembled WGS sequence"/>
</dbReference>
<protein>
    <submittedName>
        <fullName evidence="2">Pimeloyl-ACP methyl ester carboxylesterase</fullName>
    </submittedName>
</protein>